<feature type="region of interest" description="Disordered" evidence="1">
    <location>
        <begin position="23"/>
        <end position="47"/>
    </location>
</feature>
<dbReference type="EMBL" id="BDSP01000235">
    <property type="protein sequence ID" value="GAX26079.1"/>
    <property type="molecule type" value="Genomic_DNA"/>
</dbReference>
<feature type="region of interest" description="Disordered" evidence="1">
    <location>
        <begin position="754"/>
        <end position="790"/>
    </location>
</feature>
<evidence type="ECO:0000256" key="2">
    <source>
        <dbReference type="SAM" id="Phobius"/>
    </source>
</evidence>
<keyword evidence="4" id="KW-1185">Reference proteome</keyword>
<organism evidence="3 4">
    <name type="scientific">Fistulifera solaris</name>
    <name type="common">Oleaginous diatom</name>
    <dbReference type="NCBI Taxonomy" id="1519565"/>
    <lineage>
        <taxon>Eukaryota</taxon>
        <taxon>Sar</taxon>
        <taxon>Stramenopiles</taxon>
        <taxon>Ochrophyta</taxon>
        <taxon>Bacillariophyta</taxon>
        <taxon>Bacillariophyceae</taxon>
        <taxon>Bacillariophycidae</taxon>
        <taxon>Naviculales</taxon>
        <taxon>Naviculaceae</taxon>
        <taxon>Fistulifera</taxon>
    </lineage>
</organism>
<keyword evidence="2" id="KW-1133">Transmembrane helix</keyword>
<dbReference type="Proteomes" id="UP000198406">
    <property type="component" value="Unassembled WGS sequence"/>
</dbReference>
<evidence type="ECO:0000256" key="1">
    <source>
        <dbReference type="SAM" id="MobiDB-lite"/>
    </source>
</evidence>
<gene>
    <name evidence="3" type="ORF">FisN_4Hh416</name>
</gene>
<dbReference type="AlphaFoldDB" id="A0A1Z5KII8"/>
<proteinExistence type="predicted"/>
<feature type="compositionally biased region" description="Basic and acidic residues" evidence="1">
    <location>
        <begin position="770"/>
        <end position="783"/>
    </location>
</feature>
<dbReference type="OrthoDB" id="42940at2759"/>
<keyword evidence="2" id="KW-0472">Membrane</keyword>
<protein>
    <submittedName>
        <fullName evidence="3">Uncharacterized protein</fullName>
    </submittedName>
</protein>
<evidence type="ECO:0000313" key="3">
    <source>
        <dbReference type="EMBL" id="GAX26079.1"/>
    </source>
</evidence>
<name>A0A1Z5KII8_FISSO</name>
<reference evidence="3 4" key="1">
    <citation type="journal article" date="2015" name="Plant Cell">
        <title>Oil accumulation by the oleaginous diatom Fistulifera solaris as revealed by the genome and transcriptome.</title>
        <authorList>
            <person name="Tanaka T."/>
            <person name="Maeda Y."/>
            <person name="Veluchamy A."/>
            <person name="Tanaka M."/>
            <person name="Abida H."/>
            <person name="Marechal E."/>
            <person name="Bowler C."/>
            <person name="Muto M."/>
            <person name="Sunaga Y."/>
            <person name="Tanaka M."/>
            <person name="Yoshino T."/>
            <person name="Taniguchi T."/>
            <person name="Fukuda Y."/>
            <person name="Nemoto M."/>
            <person name="Matsumoto M."/>
            <person name="Wong P.S."/>
            <person name="Aburatani S."/>
            <person name="Fujibuchi W."/>
        </authorList>
    </citation>
    <scope>NUCLEOTIDE SEQUENCE [LARGE SCALE GENOMIC DNA]</scope>
    <source>
        <strain evidence="3 4">JPCC DA0580</strain>
    </source>
</reference>
<comment type="caution">
    <text evidence="3">The sequence shown here is derived from an EMBL/GenBank/DDBJ whole genome shotgun (WGS) entry which is preliminary data.</text>
</comment>
<dbReference type="InParanoid" id="A0A1Z5KII8"/>
<feature type="transmembrane region" description="Helical" evidence="2">
    <location>
        <begin position="669"/>
        <end position="689"/>
    </location>
</feature>
<accession>A0A1Z5KII8</accession>
<sequence>MSLATTGVGGGMGGGGLTMAHHAAGAQHNAAPPPPDTSHMSGAGPIFMGADLTDKNQGLSLKQVKNVSHLPLVGIDLHSSEPLVAYFPPKPDDPSGGATPVLVGKMKSALYLKSNETAHKTVKKYLAMSKTFRSLQTEALSVPSDKDAVVISKPHVWLGLRRIDDAPKSVRDQLNVSSDTVSHAIAEEVPRGVGAALVNSTLDGSESSGDDFDRVVWKVRLCESKKAFPILPEEAVQTLLRQAQYHVAVKCNEDLESEEIIDYPLAISLPTWAFHDAAVEALLEATDNSAVIVPRSVAALAGALLPPPPNGGSPSPLLTRILTVRKNSKQEFQKVLAQNPEAIWDDEITLIMVGMTEEGLETTAVQVSSENGQNVCAIFGDFKVISNVSYQDSDPVSQLKRCALELEKEVDRIAPEADGPTGIVFFGSQIEQDDLKSEWENIKASLSEWSSVPVYNTKQDTVALGTAVLGGVSHGRSTRIRAAGSKKTKPELALQVQNVAPMAVGVRMYYHGKISPSKWSNIPVKTIFDFDRRVPAGPFPIELIASECAVYREHGADKLSEEDFLKATKEMEGVKGIPKREEAALDLRVQIVQKWSRDGEWKQVGDVMQPLVRMTERDDKADTSKVEAVESVTLELSLGVNGMITSNLVGERQSVVQATKSAFQSTMRYYIGIIVAILFFGGFMVRSYYEEYAFKRDVKRLLAYYKHVIPGSISDGDENNARYLVWKYRNQKEKLWKTLEKKYGEPVLYPDEWEEKAKEESEVGGSDEMNLDKESDKDAKGTGDDQTDEL</sequence>
<evidence type="ECO:0000313" key="4">
    <source>
        <dbReference type="Proteomes" id="UP000198406"/>
    </source>
</evidence>
<keyword evidence="2" id="KW-0812">Transmembrane</keyword>